<reference evidence="4 5" key="1">
    <citation type="submission" date="2020-04" db="EMBL/GenBank/DDBJ databases">
        <authorList>
            <person name="Wallbank WR R."/>
            <person name="Pardo Diaz C."/>
            <person name="Kozak K."/>
            <person name="Martin S."/>
            <person name="Jiggins C."/>
            <person name="Moest M."/>
            <person name="Warren A I."/>
            <person name="Byers J.R.P. K."/>
            <person name="Montejo-Kovacevich G."/>
            <person name="Yen C E."/>
        </authorList>
    </citation>
    <scope>NUCLEOTIDE SEQUENCE [LARGE SCALE GENOMIC DNA]</scope>
</reference>
<keyword evidence="4" id="KW-1185">Reference proteome</keyword>
<accession>A0A8S0Z9N7</accession>
<evidence type="ECO:0000313" key="3">
    <source>
        <dbReference type="EMBL" id="CAB3249194.1"/>
    </source>
</evidence>
<evidence type="ECO:0000313" key="5">
    <source>
        <dbReference type="Proteomes" id="UP000494256"/>
    </source>
</evidence>
<dbReference type="InterPro" id="IPR036444">
    <property type="entry name" value="PLipase_A2_dom_sf"/>
</dbReference>
<dbReference type="Proteomes" id="UP000494106">
    <property type="component" value="Unassembled WGS sequence"/>
</dbReference>
<dbReference type="GO" id="GO:0005198">
    <property type="term" value="F:structural molecule activity"/>
    <property type="evidence" value="ECO:0007669"/>
    <property type="project" value="InterPro"/>
</dbReference>
<gene>
    <name evidence="3" type="ORF">APLA_LOCUS12014</name>
    <name evidence="2" type="ORF">APLA_LOCUS4099</name>
</gene>
<dbReference type="EMBL" id="CADEBD010000286">
    <property type="protein sequence ID" value="CAB3229483.1"/>
    <property type="molecule type" value="Genomic_DNA"/>
</dbReference>
<feature type="domain" description="Phospholipase A2-like" evidence="1">
    <location>
        <begin position="49"/>
        <end position="107"/>
    </location>
</feature>
<dbReference type="Pfam" id="PF08398">
    <property type="entry name" value="Phospholip_A2_4"/>
    <property type="match status" value="1"/>
</dbReference>
<name>A0A8S0Z9N7_ARCPL</name>
<dbReference type="OrthoDB" id="7699080at2759"/>
<dbReference type="Gene3D" id="1.20.90.10">
    <property type="entry name" value="Phospholipase A2 domain"/>
    <property type="match status" value="1"/>
</dbReference>
<evidence type="ECO:0000313" key="4">
    <source>
        <dbReference type="Proteomes" id="UP000494106"/>
    </source>
</evidence>
<dbReference type="InterPro" id="IPR013607">
    <property type="entry name" value="Phospholipase_A2-like"/>
</dbReference>
<dbReference type="GO" id="GO:0004623">
    <property type="term" value="F:phospholipase A2 activity"/>
    <property type="evidence" value="ECO:0007669"/>
    <property type="project" value="InterPro"/>
</dbReference>
<evidence type="ECO:0000259" key="1">
    <source>
        <dbReference type="Pfam" id="PF08398"/>
    </source>
</evidence>
<proteinExistence type="predicted"/>
<comment type="caution">
    <text evidence="2">The sequence shown here is derived from an EMBL/GenBank/DDBJ whole genome shotgun (WGS) entry which is preliminary data.</text>
</comment>
<organism evidence="2 5">
    <name type="scientific">Arctia plantaginis</name>
    <name type="common">Wood tiger moth</name>
    <name type="synonym">Phalaena plantaginis</name>
    <dbReference type="NCBI Taxonomy" id="874455"/>
    <lineage>
        <taxon>Eukaryota</taxon>
        <taxon>Metazoa</taxon>
        <taxon>Ecdysozoa</taxon>
        <taxon>Arthropoda</taxon>
        <taxon>Hexapoda</taxon>
        <taxon>Insecta</taxon>
        <taxon>Pterygota</taxon>
        <taxon>Neoptera</taxon>
        <taxon>Endopterygota</taxon>
        <taxon>Lepidoptera</taxon>
        <taxon>Glossata</taxon>
        <taxon>Ditrysia</taxon>
        <taxon>Noctuoidea</taxon>
        <taxon>Erebidae</taxon>
        <taxon>Arctiinae</taxon>
        <taxon>Arctia</taxon>
    </lineage>
</organism>
<protein>
    <recommendedName>
        <fullName evidence="1">Phospholipase A2-like domain-containing protein</fullName>
    </recommendedName>
</protein>
<dbReference type="AlphaFoldDB" id="A0A8S0Z9N7"/>
<dbReference type="GO" id="GO:0006644">
    <property type="term" value="P:phospholipid metabolic process"/>
    <property type="evidence" value="ECO:0007669"/>
    <property type="project" value="InterPro"/>
</dbReference>
<dbReference type="EMBL" id="CADEBC010000537">
    <property type="protein sequence ID" value="CAB3249194.1"/>
    <property type="molecule type" value="Genomic_DNA"/>
</dbReference>
<dbReference type="Proteomes" id="UP000494256">
    <property type="component" value="Unassembled WGS sequence"/>
</dbReference>
<sequence>MHANRLLVFHGYIVKDHNAVIVSLFRHPDAVVKGGSGLVNTLINKLLFELHVPGYNYCGPGTNLEKRLKRGNVGINPLDEACKSHDIAYAKNASLEPRHRADLELAASAARRWRESNSLSEIRDW</sequence>
<dbReference type="GO" id="GO:0050482">
    <property type="term" value="P:arachidonate secretion"/>
    <property type="evidence" value="ECO:0007669"/>
    <property type="project" value="InterPro"/>
</dbReference>
<evidence type="ECO:0000313" key="2">
    <source>
        <dbReference type="EMBL" id="CAB3229483.1"/>
    </source>
</evidence>